<proteinExistence type="predicted"/>
<evidence type="ECO:0000313" key="3">
    <source>
        <dbReference type="Proteomes" id="UP001321479"/>
    </source>
</evidence>
<protein>
    <submittedName>
        <fullName evidence="2">Uncharacterized protein</fullName>
    </submittedName>
</protein>
<sequence length="327" mass="39131">MFKIVLSSNSKFSKSFKDDVAEILDNLCDKDKLNITNDKISIQKSNKKNKNMDENKNGGVSDVKINQFTPYSYDNIYDLTQIRHLIAAGSFIPLTRYVKKHVLYGFIIPLITKHNKIIIKFGYTQDIFKRIKTLQSEYKSCVYLIRLKLIEGEHEEKIFHDSLKEQFSELIEEYSSGNKHKVELYQYNPILIDNFDAYLSDRKNVLPVKTDDLTPEEIMISQNLRIQESIFQHTIQDIKKNMLSKHPLNEYFFKFLTDQEKMFHKRTMKDKEIEMQDKEIEMQKLKYENHDKEMEFLEKQIELQRMKNKSITIFFSERKSFSKKKYY</sequence>
<keyword evidence="3" id="KW-1185">Reference proteome</keyword>
<name>A0ABM7NUC6_9VIRU</name>
<organism evidence="2 3">
    <name type="scientific">Cotonvirus japonicus</name>
    <dbReference type="NCBI Taxonomy" id="2811091"/>
    <lineage>
        <taxon>Viruses</taxon>
        <taxon>Varidnaviria</taxon>
        <taxon>Bamfordvirae</taxon>
        <taxon>Nucleocytoviricota</taxon>
        <taxon>Megaviricetes</taxon>
        <taxon>Imitervirales</taxon>
        <taxon>Mimiviridae</taxon>
        <taxon>Megamimivirinae</taxon>
        <taxon>Cotonvirus</taxon>
        <taxon>Cotonvirus japonicum</taxon>
    </lineage>
</organism>
<dbReference type="Proteomes" id="UP001321479">
    <property type="component" value="Segment"/>
</dbReference>
<feature type="coiled-coil region" evidence="1">
    <location>
        <begin position="268"/>
        <end position="307"/>
    </location>
</feature>
<accession>A0ABM7NUC6</accession>
<dbReference type="EMBL" id="AP024483">
    <property type="protein sequence ID" value="BCS83783.1"/>
    <property type="molecule type" value="Genomic_DNA"/>
</dbReference>
<keyword evidence="1" id="KW-0175">Coiled coil</keyword>
<evidence type="ECO:0000256" key="1">
    <source>
        <dbReference type="SAM" id="Coils"/>
    </source>
</evidence>
<dbReference type="RefSeq" id="YP_010842391.1">
    <property type="nucleotide sequence ID" value="NC_079139.1"/>
</dbReference>
<evidence type="ECO:0000313" key="2">
    <source>
        <dbReference type="EMBL" id="BCS83783.1"/>
    </source>
</evidence>
<dbReference type="GeneID" id="80558988"/>
<reference evidence="2 3" key="1">
    <citation type="submission" date="2021-02" db="EMBL/GenBank/DDBJ databases">
        <title>Cotonvirus japonicus, which uses Golgi apparatus of host cells for its virion factory, phylogenetically links tailed tupanvirus and icosahedral mimivirus.</title>
        <authorList>
            <person name="Takahashi H."/>
            <person name="Fukaya S."/>
            <person name="Song C."/>
            <person name="Murata K."/>
            <person name="Takemura M."/>
        </authorList>
    </citation>
    <scope>NUCLEOTIDE SEQUENCE [LARGE SCALE GENOMIC DNA]</scope>
</reference>